<name>A0ABY9WFM2_9BACI</name>
<evidence type="ECO:0000313" key="2">
    <source>
        <dbReference type="Proteomes" id="UP001303701"/>
    </source>
</evidence>
<dbReference type="EMBL" id="CP134501">
    <property type="protein sequence ID" value="WNF34976.1"/>
    <property type="molecule type" value="Genomic_DNA"/>
</dbReference>
<protein>
    <submittedName>
        <fullName evidence="1">Rpn family recombination-promoting nuclease/putative transposase</fullName>
    </submittedName>
</protein>
<dbReference type="InterPro" id="IPR010106">
    <property type="entry name" value="RpnA"/>
</dbReference>
<sequence length="319" mass="38169">MMKEYLDLKMDFMFKQLFGDPNRKSLTIAFLNAILHRSEADRIVDVQFESTELTKETEDGKMNRLDVLVLTDRGERINVEIQIVNQHDLPERILYYWARVFSRSLAKGQPYSMLPPTFMITILNYRLFPHETERFHTVFHIREDEEHFLWCPHLEFHVIDLQQFMVKWKKYNREIKRLPEYPWLMMLSAVDAKKGKIDEFMLSELEVFAMNEQEIREALEEWESLSVNPVNRYEYEMRLKWLRDQLSNLQGERRAGWEEGLKKGMEEGLKKGLNQGREEGVRQVAIDMLRSGLEQEVIMSVTKLTEEELDELKKKLLDE</sequence>
<reference evidence="1 2" key="1">
    <citation type="submission" date="2023-09" db="EMBL/GenBank/DDBJ databases">
        <title>Different Types of Thermotolerant Ring-Cleaving Dioxygenases derived from Aeribacillus composti HB-1 applied for multiple aromatic hydrocarbons removal.</title>
        <authorList>
            <person name="Cao L."/>
            <person name="Li M."/>
            <person name="Ma T."/>
        </authorList>
    </citation>
    <scope>NUCLEOTIDE SEQUENCE [LARGE SCALE GENOMIC DNA]</scope>
    <source>
        <strain evidence="1 2">HB-1</strain>
    </source>
</reference>
<dbReference type="Pfam" id="PF12784">
    <property type="entry name" value="PDDEXK_2"/>
    <property type="match status" value="1"/>
</dbReference>
<dbReference type="NCBIfam" id="TIGR01784">
    <property type="entry name" value="T_den_put_tspse"/>
    <property type="match status" value="1"/>
</dbReference>
<dbReference type="Proteomes" id="UP001303701">
    <property type="component" value="Chromosome"/>
</dbReference>
<keyword evidence="2" id="KW-1185">Reference proteome</keyword>
<proteinExistence type="predicted"/>
<dbReference type="PANTHER" id="PTHR41317:SF1">
    <property type="entry name" value="PD-(D_E)XK NUCLEASE FAMILY TRANSPOSASE"/>
    <property type="match status" value="1"/>
</dbReference>
<organism evidence="1 2">
    <name type="scientific">Aeribacillus composti</name>
    <dbReference type="NCBI Taxonomy" id="1868734"/>
    <lineage>
        <taxon>Bacteria</taxon>
        <taxon>Bacillati</taxon>
        <taxon>Bacillota</taxon>
        <taxon>Bacilli</taxon>
        <taxon>Bacillales</taxon>
        <taxon>Bacillaceae</taxon>
        <taxon>Aeribacillus</taxon>
    </lineage>
</organism>
<dbReference type="PANTHER" id="PTHR41317">
    <property type="entry name" value="PD-(D_E)XK NUCLEASE FAMILY TRANSPOSASE"/>
    <property type="match status" value="1"/>
</dbReference>
<gene>
    <name evidence="1" type="ORF">RI196_17075</name>
</gene>
<accession>A0ABY9WFM2</accession>
<evidence type="ECO:0000313" key="1">
    <source>
        <dbReference type="EMBL" id="WNF34976.1"/>
    </source>
</evidence>